<dbReference type="InterPro" id="IPR052897">
    <property type="entry name" value="Sec-Metab_Biosynth_Hydrolase"/>
</dbReference>
<dbReference type="EMBL" id="JBHLUE010000026">
    <property type="protein sequence ID" value="MFC0567627.1"/>
    <property type="molecule type" value="Genomic_DNA"/>
</dbReference>
<feature type="domain" description="AB hydrolase-1" evidence="1">
    <location>
        <begin position="4"/>
        <end position="236"/>
    </location>
</feature>
<dbReference type="InterPro" id="IPR000073">
    <property type="entry name" value="AB_hydrolase_1"/>
</dbReference>
<dbReference type="Proteomes" id="UP001589894">
    <property type="component" value="Unassembled WGS sequence"/>
</dbReference>
<dbReference type="GO" id="GO:0016787">
    <property type="term" value="F:hydrolase activity"/>
    <property type="evidence" value="ECO:0007669"/>
    <property type="project" value="UniProtKB-KW"/>
</dbReference>
<dbReference type="RefSeq" id="WP_377342938.1">
    <property type="nucleotide sequence ID" value="NZ_JBHLUE010000026.1"/>
</dbReference>
<dbReference type="PANTHER" id="PTHR37017:SF11">
    <property type="entry name" value="ESTERASE_LIPASE_THIOESTERASE DOMAIN-CONTAINING PROTEIN"/>
    <property type="match status" value="1"/>
</dbReference>
<comment type="caution">
    <text evidence="2">The sequence shown here is derived from an EMBL/GenBank/DDBJ whole genome shotgun (WGS) entry which is preliminary data.</text>
</comment>
<name>A0ABV6P3L7_9ACTN</name>
<keyword evidence="3" id="KW-1185">Reference proteome</keyword>
<keyword evidence="2" id="KW-0378">Hydrolase</keyword>
<dbReference type="Gene3D" id="3.40.50.1820">
    <property type="entry name" value="alpha/beta hydrolase"/>
    <property type="match status" value="1"/>
</dbReference>
<dbReference type="PANTHER" id="PTHR37017">
    <property type="entry name" value="AB HYDROLASE-1 DOMAIN-CONTAINING PROTEIN-RELATED"/>
    <property type="match status" value="1"/>
</dbReference>
<dbReference type="SUPFAM" id="SSF53474">
    <property type="entry name" value="alpha/beta-Hydrolases"/>
    <property type="match status" value="1"/>
</dbReference>
<reference evidence="2 3" key="1">
    <citation type="submission" date="2024-09" db="EMBL/GenBank/DDBJ databases">
        <authorList>
            <person name="Sun Q."/>
            <person name="Mori K."/>
        </authorList>
    </citation>
    <scope>NUCLEOTIDE SEQUENCE [LARGE SCALE GENOMIC DNA]</scope>
    <source>
        <strain evidence="2 3">TBRC 2205</strain>
    </source>
</reference>
<dbReference type="InterPro" id="IPR029058">
    <property type="entry name" value="AB_hydrolase_fold"/>
</dbReference>
<evidence type="ECO:0000313" key="2">
    <source>
        <dbReference type="EMBL" id="MFC0567627.1"/>
    </source>
</evidence>
<organism evidence="2 3">
    <name type="scientific">Plantactinospora siamensis</name>
    <dbReference type="NCBI Taxonomy" id="555372"/>
    <lineage>
        <taxon>Bacteria</taxon>
        <taxon>Bacillati</taxon>
        <taxon>Actinomycetota</taxon>
        <taxon>Actinomycetes</taxon>
        <taxon>Micromonosporales</taxon>
        <taxon>Micromonosporaceae</taxon>
        <taxon>Plantactinospora</taxon>
    </lineage>
</organism>
<protein>
    <submittedName>
        <fullName evidence="2">Alpha/beta fold hydrolase</fullName>
    </submittedName>
</protein>
<dbReference type="Pfam" id="PF12697">
    <property type="entry name" value="Abhydrolase_6"/>
    <property type="match status" value="1"/>
</dbReference>
<accession>A0ABV6P3L7</accession>
<evidence type="ECO:0000313" key="3">
    <source>
        <dbReference type="Proteomes" id="UP001589894"/>
    </source>
</evidence>
<gene>
    <name evidence="2" type="ORF">ACFFHU_26245</name>
</gene>
<evidence type="ECO:0000259" key="1">
    <source>
        <dbReference type="Pfam" id="PF12697"/>
    </source>
</evidence>
<sequence>MADLVLVPGFWLGAWAWAEVAGRLRAAGHRVFPVTLTGLAERAGEATPEVDVDTHVGDVIRVIEDNALRNVVLVAHSGANVPVTMATDRIPDRLARVVYVEGGPMPDGMAQIDFDPGARDEVERLVRADGDGWRIPVPPFDDPDDPNLAGLSEAQRALLRERGTPQPFGTATQPVRRPADLPEVPVSVVACTFRPDVVRQLADGGHPVFALMAGAPVHHLPTGHWPMLSRPADLADLLSTVADGAPSPAGI</sequence>
<proteinExistence type="predicted"/>